<accession>A0AAD8K5L1</accession>
<dbReference type="AlphaFoldDB" id="A0AAD8K5L1"/>
<organism evidence="1 2">
    <name type="scientific">Tagetes erecta</name>
    <name type="common">African marigold</name>
    <dbReference type="NCBI Taxonomy" id="13708"/>
    <lineage>
        <taxon>Eukaryota</taxon>
        <taxon>Viridiplantae</taxon>
        <taxon>Streptophyta</taxon>
        <taxon>Embryophyta</taxon>
        <taxon>Tracheophyta</taxon>
        <taxon>Spermatophyta</taxon>
        <taxon>Magnoliopsida</taxon>
        <taxon>eudicotyledons</taxon>
        <taxon>Gunneridae</taxon>
        <taxon>Pentapetalae</taxon>
        <taxon>asterids</taxon>
        <taxon>campanulids</taxon>
        <taxon>Asterales</taxon>
        <taxon>Asteraceae</taxon>
        <taxon>Asteroideae</taxon>
        <taxon>Heliantheae alliance</taxon>
        <taxon>Tageteae</taxon>
        <taxon>Tagetes</taxon>
    </lineage>
</organism>
<proteinExistence type="predicted"/>
<name>A0AAD8K5L1_TARER</name>
<sequence length="72" mass="8486">MILKYFQHQKMVQCDVDNGKTEAYVRKDSDRNPSLALAVTSDGGFHRRIHLWDTRTHQLIQILHNHIVWSSK</sequence>
<gene>
    <name evidence="1" type="ORF">QVD17_31443</name>
</gene>
<keyword evidence="2" id="KW-1185">Reference proteome</keyword>
<evidence type="ECO:0000313" key="1">
    <source>
        <dbReference type="EMBL" id="KAK1415658.1"/>
    </source>
</evidence>
<dbReference type="Proteomes" id="UP001229421">
    <property type="component" value="Unassembled WGS sequence"/>
</dbReference>
<evidence type="ECO:0000313" key="2">
    <source>
        <dbReference type="Proteomes" id="UP001229421"/>
    </source>
</evidence>
<reference evidence="1" key="1">
    <citation type="journal article" date="2023" name="bioRxiv">
        <title>Improved chromosome-level genome assembly for marigold (Tagetes erecta).</title>
        <authorList>
            <person name="Jiang F."/>
            <person name="Yuan L."/>
            <person name="Wang S."/>
            <person name="Wang H."/>
            <person name="Xu D."/>
            <person name="Wang A."/>
            <person name="Fan W."/>
        </authorList>
    </citation>
    <scope>NUCLEOTIDE SEQUENCE</scope>
    <source>
        <strain evidence="1">WSJ</strain>
        <tissue evidence="1">Leaf</tissue>
    </source>
</reference>
<protein>
    <submittedName>
        <fullName evidence="1">Uncharacterized protein</fullName>
    </submittedName>
</protein>
<comment type="caution">
    <text evidence="1">The sequence shown here is derived from an EMBL/GenBank/DDBJ whole genome shotgun (WGS) entry which is preliminary data.</text>
</comment>
<dbReference type="EMBL" id="JAUHHV010000008">
    <property type="protein sequence ID" value="KAK1415658.1"/>
    <property type="molecule type" value="Genomic_DNA"/>
</dbReference>